<keyword evidence="1" id="KW-0472">Membrane</keyword>
<comment type="caution">
    <text evidence="2">The sequence shown here is derived from an EMBL/GenBank/DDBJ whole genome shotgun (WGS) entry which is preliminary data.</text>
</comment>
<feature type="transmembrane region" description="Helical" evidence="1">
    <location>
        <begin position="55"/>
        <end position="79"/>
    </location>
</feature>
<reference evidence="2 3" key="1">
    <citation type="submission" date="2014-07" db="EMBL/GenBank/DDBJ databases">
        <authorList>
            <person name="McCorrison J."/>
            <person name="Sanka R."/>
            <person name="Torralba M."/>
            <person name="Gillis M."/>
            <person name="Haft D.H."/>
            <person name="Methe B."/>
            <person name="Sutton G."/>
            <person name="Nelson K.E."/>
        </authorList>
    </citation>
    <scope>NUCLEOTIDE SEQUENCE [LARGE SCALE GENOMIC DNA]</scope>
    <source>
        <strain evidence="2 3">DNF00853</strain>
    </source>
</reference>
<organism evidence="2 3">
    <name type="scientific">Hoylesella buccalis DNF00853</name>
    <dbReference type="NCBI Taxonomy" id="1401074"/>
    <lineage>
        <taxon>Bacteria</taxon>
        <taxon>Pseudomonadati</taxon>
        <taxon>Bacteroidota</taxon>
        <taxon>Bacteroidia</taxon>
        <taxon>Bacteroidales</taxon>
        <taxon>Prevotellaceae</taxon>
        <taxon>Hoylesella</taxon>
    </lineage>
</organism>
<feature type="transmembrane region" description="Helical" evidence="1">
    <location>
        <begin position="16"/>
        <end position="35"/>
    </location>
</feature>
<dbReference type="AlphaFoldDB" id="A0A095ZNS0"/>
<evidence type="ECO:0000256" key="1">
    <source>
        <dbReference type="SAM" id="Phobius"/>
    </source>
</evidence>
<dbReference type="EMBL" id="JRNN01000028">
    <property type="protein sequence ID" value="KGF36298.1"/>
    <property type="molecule type" value="Genomic_DNA"/>
</dbReference>
<accession>A0A095ZNS0</accession>
<protein>
    <submittedName>
        <fullName evidence="2">Uncharacterized protein</fullName>
    </submittedName>
</protein>
<evidence type="ECO:0000313" key="3">
    <source>
        <dbReference type="Proteomes" id="UP000029556"/>
    </source>
</evidence>
<gene>
    <name evidence="2" type="ORF">HMPREF2137_02280</name>
</gene>
<keyword evidence="1" id="KW-1133">Transmembrane helix</keyword>
<keyword evidence="1" id="KW-0812">Transmembrane</keyword>
<dbReference type="Proteomes" id="UP000029556">
    <property type="component" value="Unassembled WGS sequence"/>
</dbReference>
<proteinExistence type="predicted"/>
<name>A0A095ZNS0_9BACT</name>
<sequence length="82" mass="9496">MLLLIDQKQEFGGKNLFCFLIYLLFVACLPINFFYIESFNVPFLGRLLVKKAHNSFNFCLCAFYPKAFCLSLILTNVTLGWT</sequence>
<evidence type="ECO:0000313" key="2">
    <source>
        <dbReference type="EMBL" id="KGF36298.1"/>
    </source>
</evidence>